<proteinExistence type="predicted"/>
<dbReference type="AlphaFoldDB" id="A0A9P8I6M2"/>
<dbReference type="Proteomes" id="UP000750711">
    <property type="component" value="Unassembled WGS sequence"/>
</dbReference>
<dbReference type="Gene3D" id="3.40.50.10090">
    <property type="match status" value="1"/>
</dbReference>
<dbReference type="InterPro" id="IPR039793">
    <property type="entry name" value="UROS/Hem4"/>
</dbReference>
<dbReference type="GO" id="GO:0006780">
    <property type="term" value="P:uroporphyrinogen III biosynthetic process"/>
    <property type="evidence" value="ECO:0007669"/>
    <property type="project" value="InterPro"/>
</dbReference>
<sequence>MHSFEEDLGALLAETELSSAAGGGVRWVVVFSPTGCEAMLRSLHLLDPAERAQQKTRKLDRWRTLVATIGPTTRDFLRDKFGFEPDVCAASPNSESLGDGIMRFLEENEC</sequence>
<gene>
    <name evidence="2" type="ORF">GP486_007296</name>
</gene>
<comment type="caution">
    <text evidence="2">The sequence shown here is derived from an EMBL/GenBank/DDBJ whole genome shotgun (WGS) entry which is preliminary data.</text>
</comment>
<dbReference type="InterPro" id="IPR036108">
    <property type="entry name" value="4pyrrol_syn_uPrphyn_synt_sf"/>
</dbReference>
<feature type="domain" description="Tetrapyrrole biosynthesis uroporphyrinogen III synthase" evidence="1">
    <location>
        <begin position="22"/>
        <end position="97"/>
    </location>
</feature>
<name>A0A9P8I6M2_9PEZI</name>
<organism evidence="2 3">
    <name type="scientific">Trichoglossum hirsutum</name>
    <dbReference type="NCBI Taxonomy" id="265104"/>
    <lineage>
        <taxon>Eukaryota</taxon>
        <taxon>Fungi</taxon>
        <taxon>Dikarya</taxon>
        <taxon>Ascomycota</taxon>
        <taxon>Pezizomycotina</taxon>
        <taxon>Geoglossomycetes</taxon>
        <taxon>Geoglossales</taxon>
        <taxon>Geoglossaceae</taxon>
        <taxon>Trichoglossum</taxon>
    </lineage>
</organism>
<dbReference type="PANTHER" id="PTHR12390:SF0">
    <property type="entry name" value="UROPORPHYRINOGEN-III SYNTHASE"/>
    <property type="match status" value="1"/>
</dbReference>
<dbReference type="SUPFAM" id="SSF69618">
    <property type="entry name" value="HemD-like"/>
    <property type="match status" value="1"/>
</dbReference>
<dbReference type="PANTHER" id="PTHR12390">
    <property type="entry name" value="UROPORPHYRINOGEN III SYNTHASE"/>
    <property type="match status" value="1"/>
</dbReference>
<dbReference type="GO" id="GO:0004852">
    <property type="term" value="F:uroporphyrinogen-III synthase activity"/>
    <property type="evidence" value="ECO:0007669"/>
    <property type="project" value="InterPro"/>
</dbReference>
<dbReference type="Pfam" id="PF02602">
    <property type="entry name" value="HEM4"/>
    <property type="match status" value="1"/>
</dbReference>
<dbReference type="EMBL" id="JAGHQM010001989">
    <property type="protein sequence ID" value="KAH0551491.1"/>
    <property type="molecule type" value="Genomic_DNA"/>
</dbReference>
<reference evidence="2" key="1">
    <citation type="submission" date="2021-03" db="EMBL/GenBank/DDBJ databases">
        <title>Comparative genomics and phylogenomic investigation of the class Geoglossomycetes provide insights into ecological specialization and systematics.</title>
        <authorList>
            <person name="Melie T."/>
            <person name="Pirro S."/>
            <person name="Miller A.N."/>
            <person name="Quandt A."/>
        </authorList>
    </citation>
    <scope>NUCLEOTIDE SEQUENCE</scope>
    <source>
        <strain evidence="2">CAQ_001_2017</strain>
    </source>
</reference>
<accession>A0A9P8I6M2</accession>
<protein>
    <recommendedName>
        <fullName evidence="1">Tetrapyrrole biosynthesis uroporphyrinogen III synthase domain-containing protein</fullName>
    </recommendedName>
</protein>
<dbReference type="InterPro" id="IPR003754">
    <property type="entry name" value="4pyrrol_synth_uPrphyn_synth"/>
</dbReference>
<evidence type="ECO:0000313" key="3">
    <source>
        <dbReference type="Proteomes" id="UP000750711"/>
    </source>
</evidence>
<keyword evidence="3" id="KW-1185">Reference proteome</keyword>
<evidence type="ECO:0000259" key="1">
    <source>
        <dbReference type="Pfam" id="PF02602"/>
    </source>
</evidence>
<evidence type="ECO:0000313" key="2">
    <source>
        <dbReference type="EMBL" id="KAH0551491.1"/>
    </source>
</evidence>
<dbReference type="GO" id="GO:0005829">
    <property type="term" value="C:cytosol"/>
    <property type="evidence" value="ECO:0007669"/>
    <property type="project" value="TreeGrafter"/>
</dbReference>